<dbReference type="EMBL" id="KI546035">
    <property type="protein sequence ID" value="EST47789.1"/>
    <property type="molecule type" value="Genomic_DNA"/>
</dbReference>
<dbReference type="AlphaFoldDB" id="V6M3D3"/>
<protein>
    <submittedName>
        <fullName evidence="1">Uncharacterized protein</fullName>
    </submittedName>
</protein>
<proteinExistence type="predicted"/>
<sequence>MKQKISILYPAYLATYISQPSHIILYPQNTIKQAFLLKHPSIINIQQFKQVDIDGMKSQAALVPFISDINLQGPSLLIGLKSLLEAVTFIYQNNMQLSQFSLHTLKLQQNKIVFIALDTITQNGLSEQQLCDIIKTEFQTLKQLKIIFNSTFEKTLNQQQLKTDLFEIISNFQTPDIIQKISFLNQLNLLSKTQSNEVLEQFILIPFFNALKQMKQPTVDMFTTFANLINASLPNLQVQILEYYFQQLINSPSLLQSIASIKNIENFNDNHKKPLQHLLTWAFSKTNNTSQILELQLLCSQIFSKNCEYLIEKHNQKQFFNSIQALLLRTQKLQNYHISWNIWIGLINLIKLYDNLRSKSTNFEEIQQNNFTGLSEQVFIDYFKTACLQSLNAYDCPVAAVCMCNKETISLLNLQDLFLFTNALHQQYSLENLVYSVDEKRRELGQKFVSMLDFRIKQLVQVKDSQVVLQVQNQNEKLLENVIIQNQYKELQQVEKTTAQNIILKNNQDKWDDTESEQEEIVIKSKNNIQWDDSSD</sequence>
<evidence type="ECO:0000313" key="3">
    <source>
        <dbReference type="Proteomes" id="UP000018208"/>
    </source>
</evidence>
<accession>V6M3D3</accession>
<evidence type="ECO:0000313" key="2">
    <source>
        <dbReference type="EMBL" id="KAH0572134.1"/>
    </source>
</evidence>
<gene>
    <name evidence="1" type="ORF">SS50377_12189</name>
    <name evidence="2" type="ORF">SS50377_26343</name>
</gene>
<organism evidence="1">
    <name type="scientific">Spironucleus salmonicida</name>
    <dbReference type="NCBI Taxonomy" id="348837"/>
    <lineage>
        <taxon>Eukaryota</taxon>
        <taxon>Metamonada</taxon>
        <taxon>Diplomonadida</taxon>
        <taxon>Hexamitidae</taxon>
        <taxon>Hexamitinae</taxon>
        <taxon>Spironucleus</taxon>
    </lineage>
</organism>
<name>V6M3D3_9EUKA</name>
<reference evidence="1 2" key="1">
    <citation type="journal article" date="2014" name="PLoS Genet.">
        <title>The Genome of Spironucleus salmonicida Highlights a Fish Pathogen Adapted to Fluctuating Environments.</title>
        <authorList>
            <person name="Xu F."/>
            <person name="Jerlstrom-Hultqvist J."/>
            <person name="Einarsson E."/>
            <person name="Astvaldsson A."/>
            <person name="Svard S.G."/>
            <person name="Andersson J.O."/>
        </authorList>
    </citation>
    <scope>NUCLEOTIDE SEQUENCE</scope>
    <source>
        <strain evidence="2">ATCC 50377</strain>
    </source>
</reference>
<dbReference type="EMBL" id="AUWU02000006">
    <property type="protein sequence ID" value="KAH0572134.1"/>
    <property type="molecule type" value="Genomic_DNA"/>
</dbReference>
<keyword evidence="3" id="KW-1185">Reference proteome</keyword>
<reference evidence="2" key="2">
    <citation type="submission" date="2020-12" db="EMBL/GenBank/DDBJ databases">
        <title>New Spironucleus salmonicida genome in near-complete chromosomes.</title>
        <authorList>
            <person name="Xu F."/>
            <person name="Kurt Z."/>
            <person name="Jimenez-Gonzalez A."/>
            <person name="Astvaldsson A."/>
            <person name="Andersson J.O."/>
            <person name="Svard S.G."/>
        </authorList>
    </citation>
    <scope>NUCLEOTIDE SEQUENCE</scope>
    <source>
        <strain evidence="2">ATCC 50377</strain>
    </source>
</reference>
<dbReference type="Proteomes" id="UP000018208">
    <property type="component" value="Unassembled WGS sequence"/>
</dbReference>
<dbReference type="VEuPathDB" id="GiardiaDB:SS50377_26343"/>
<evidence type="ECO:0000313" key="1">
    <source>
        <dbReference type="EMBL" id="EST47789.1"/>
    </source>
</evidence>